<dbReference type="InterPro" id="IPR036390">
    <property type="entry name" value="WH_DNA-bd_sf"/>
</dbReference>
<dbReference type="Proteomes" id="UP000036923">
    <property type="component" value="Unassembled WGS sequence"/>
</dbReference>
<sequence length="294" mass="33333">MDVNFELYKIFYLAAKSESFSSASRKLFISQSAVSQSVKHLEDKLGAKLFTRKGKQMVLTNEGVLLLTHVEQAYNFIKTAEHKILEIQNMDAGEIRIGASDTVCRYHLVPYLEKFNTLYPKIKIHVINRTSSQILNLLKNGIVDFGIVTLPVEDDDISVSEFMNVQDIFVASDKYSDLMNISIDLRDITCYPLLMLEKNSSTRRNLDIYFRSIGVLITPEIELESVDLLVDFAKIGLGVACVLKESAMDALCKKEIFEVQTKEKLPERKLGIISMKSVPLSKASTKFMEFIPNR</sequence>
<evidence type="ECO:0000313" key="6">
    <source>
        <dbReference type="EMBL" id="KNY28432.1"/>
    </source>
</evidence>
<dbReference type="EMBL" id="LGTC01000001">
    <property type="protein sequence ID" value="KNY28432.1"/>
    <property type="molecule type" value="Genomic_DNA"/>
</dbReference>
<evidence type="ECO:0000313" key="7">
    <source>
        <dbReference type="Proteomes" id="UP000036923"/>
    </source>
</evidence>
<keyword evidence="7" id="KW-1185">Reference proteome</keyword>
<dbReference type="InterPro" id="IPR000847">
    <property type="entry name" value="LysR_HTH_N"/>
</dbReference>
<evidence type="ECO:0000256" key="1">
    <source>
        <dbReference type="ARBA" id="ARBA00009437"/>
    </source>
</evidence>
<dbReference type="Pfam" id="PF00126">
    <property type="entry name" value="HTH_1"/>
    <property type="match status" value="1"/>
</dbReference>
<keyword evidence="4" id="KW-0804">Transcription</keyword>
<proteinExistence type="inferred from homology"/>
<evidence type="ECO:0000259" key="5">
    <source>
        <dbReference type="PROSITE" id="PS50931"/>
    </source>
</evidence>
<protein>
    <submittedName>
        <fullName evidence="6">Transcriptional regulator, LysR family</fullName>
    </submittedName>
</protein>
<keyword evidence="3" id="KW-0238">DNA-binding</keyword>
<reference evidence="7" key="1">
    <citation type="submission" date="2015-07" db="EMBL/GenBank/DDBJ databases">
        <title>Near-Complete Genome Sequence of the Cellulolytic Bacterium Bacteroides (Pseudobacteroides) cellulosolvens ATCC 35603.</title>
        <authorList>
            <person name="Dassa B."/>
            <person name="Utturkar S.M."/>
            <person name="Klingeman D.M."/>
            <person name="Hurt R.A."/>
            <person name="Keller M."/>
            <person name="Xu J."/>
            <person name="Reddy Y.H.K."/>
            <person name="Borovok I."/>
            <person name="Grinberg I.R."/>
            <person name="Lamed R."/>
            <person name="Zhivin O."/>
            <person name="Bayer E.A."/>
            <person name="Brown S.D."/>
        </authorList>
    </citation>
    <scope>NUCLEOTIDE SEQUENCE [LARGE SCALE GENOMIC DNA]</scope>
    <source>
        <strain evidence="7">DSM 2933</strain>
    </source>
</reference>
<gene>
    <name evidence="6" type="ORF">Bccel_3706</name>
</gene>
<dbReference type="PANTHER" id="PTHR30126:SF64">
    <property type="entry name" value="HTH-TYPE TRANSCRIPTIONAL REGULATOR CITR"/>
    <property type="match status" value="1"/>
</dbReference>
<dbReference type="PATRIC" id="fig|398512.5.peg.3882"/>
<dbReference type="OrthoDB" id="9778774at2"/>
<dbReference type="SUPFAM" id="SSF53850">
    <property type="entry name" value="Periplasmic binding protein-like II"/>
    <property type="match status" value="1"/>
</dbReference>
<dbReference type="GO" id="GO:0000976">
    <property type="term" value="F:transcription cis-regulatory region binding"/>
    <property type="evidence" value="ECO:0007669"/>
    <property type="project" value="TreeGrafter"/>
</dbReference>
<dbReference type="PROSITE" id="PS50931">
    <property type="entry name" value="HTH_LYSR"/>
    <property type="match status" value="1"/>
</dbReference>
<dbReference type="InterPro" id="IPR005119">
    <property type="entry name" value="LysR_subst-bd"/>
</dbReference>
<dbReference type="Gene3D" id="3.40.190.290">
    <property type="match status" value="1"/>
</dbReference>
<dbReference type="InterPro" id="IPR036388">
    <property type="entry name" value="WH-like_DNA-bd_sf"/>
</dbReference>
<dbReference type="STRING" id="398512.Bccel_3706"/>
<comment type="similarity">
    <text evidence="1">Belongs to the LysR transcriptional regulatory family.</text>
</comment>
<evidence type="ECO:0000256" key="2">
    <source>
        <dbReference type="ARBA" id="ARBA00023015"/>
    </source>
</evidence>
<dbReference type="Gene3D" id="1.10.10.10">
    <property type="entry name" value="Winged helix-like DNA-binding domain superfamily/Winged helix DNA-binding domain"/>
    <property type="match status" value="1"/>
</dbReference>
<dbReference type="RefSeq" id="WP_036938779.1">
    <property type="nucleotide sequence ID" value="NZ_JQKC01000007.1"/>
</dbReference>
<dbReference type="Pfam" id="PF03466">
    <property type="entry name" value="LysR_substrate"/>
    <property type="match status" value="1"/>
</dbReference>
<dbReference type="AlphaFoldDB" id="A0A0L6JSM9"/>
<comment type="caution">
    <text evidence="6">The sequence shown here is derived from an EMBL/GenBank/DDBJ whole genome shotgun (WGS) entry which is preliminary data.</text>
</comment>
<dbReference type="SUPFAM" id="SSF46785">
    <property type="entry name" value="Winged helix' DNA-binding domain"/>
    <property type="match status" value="1"/>
</dbReference>
<name>A0A0L6JSM9_9FIRM</name>
<keyword evidence="2" id="KW-0805">Transcription regulation</keyword>
<evidence type="ECO:0000256" key="4">
    <source>
        <dbReference type="ARBA" id="ARBA00023163"/>
    </source>
</evidence>
<evidence type="ECO:0000256" key="3">
    <source>
        <dbReference type="ARBA" id="ARBA00023125"/>
    </source>
</evidence>
<dbReference type="FunFam" id="1.10.10.10:FF:000001">
    <property type="entry name" value="LysR family transcriptional regulator"/>
    <property type="match status" value="1"/>
</dbReference>
<accession>A0A0L6JSM9</accession>
<dbReference type="eggNOG" id="COG0583">
    <property type="taxonomic scope" value="Bacteria"/>
</dbReference>
<dbReference type="PRINTS" id="PR00039">
    <property type="entry name" value="HTHLYSR"/>
</dbReference>
<dbReference type="PANTHER" id="PTHR30126">
    <property type="entry name" value="HTH-TYPE TRANSCRIPTIONAL REGULATOR"/>
    <property type="match status" value="1"/>
</dbReference>
<dbReference type="GO" id="GO:0003700">
    <property type="term" value="F:DNA-binding transcription factor activity"/>
    <property type="evidence" value="ECO:0007669"/>
    <property type="project" value="InterPro"/>
</dbReference>
<dbReference type="CDD" id="cd05466">
    <property type="entry name" value="PBP2_LTTR_substrate"/>
    <property type="match status" value="1"/>
</dbReference>
<organism evidence="6 7">
    <name type="scientific">Pseudobacteroides cellulosolvens ATCC 35603 = DSM 2933</name>
    <dbReference type="NCBI Taxonomy" id="398512"/>
    <lineage>
        <taxon>Bacteria</taxon>
        <taxon>Bacillati</taxon>
        <taxon>Bacillota</taxon>
        <taxon>Clostridia</taxon>
        <taxon>Eubacteriales</taxon>
        <taxon>Oscillospiraceae</taxon>
        <taxon>Pseudobacteroides</taxon>
    </lineage>
</organism>
<feature type="domain" description="HTH lysR-type" evidence="5">
    <location>
        <begin position="3"/>
        <end position="60"/>
    </location>
</feature>